<feature type="region of interest" description="Disordered" evidence="1">
    <location>
        <begin position="1"/>
        <end position="21"/>
    </location>
</feature>
<accession>A0A8T2N765</accession>
<name>A0A8T2N765_9TELE</name>
<evidence type="ECO:0000256" key="1">
    <source>
        <dbReference type="SAM" id="MobiDB-lite"/>
    </source>
</evidence>
<dbReference type="EMBL" id="JAFBMS010000102">
    <property type="protein sequence ID" value="KAG9336143.1"/>
    <property type="molecule type" value="Genomic_DNA"/>
</dbReference>
<protein>
    <submittedName>
        <fullName evidence="2">Uncharacterized protein</fullName>
    </submittedName>
</protein>
<keyword evidence="3" id="KW-1185">Reference proteome</keyword>
<evidence type="ECO:0000313" key="2">
    <source>
        <dbReference type="EMBL" id="KAG9336143.1"/>
    </source>
</evidence>
<dbReference type="Proteomes" id="UP000824540">
    <property type="component" value="Unassembled WGS sequence"/>
</dbReference>
<reference evidence="2" key="1">
    <citation type="thesis" date="2021" institute="BYU ScholarsArchive" country="Provo, UT, USA">
        <title>Applications of and Algorithms for Genome Assembly and Genomic Analyses with an Emphasis on Marine Teleosts.</title>
        <authorList>
            <person name="Pickett B.D."/>
        </authorList>
    </citation>
    <scope>NUCLEOTIDE SEQUENCE</scope>
    <source>
        <strain evidence="2">HI-2016</strain>
    </source>
</reference>
<sequence>MRVRPRRAGERGEVGFTRDGGWGKQGAEEICSQAQQTKECTIHSLMFYKGGAVQLQNDRLCDITDMRRANRVRAAPECA</sequence>
<organism evidence="2 3">
    <name type="scientific">Albula glossodonta</name>
    <name type="common">roundjaw bonefish</name>
    <dbReference type="NCBI Taxonomy" id="121402"/>
    <lineage>
        <taxon>Eukaryota</taxon>
        <taxon>Metazoa</taxon>
        <taxon>Chordata</taxon>
        <taxon>Craniata</taxon>
        <taxon>Vertebrata</taxon>
        <taxon>Euteleostomi</taxon>
        <taxon>Actinopterygii</taxon>
        <taxon>Neopterygii</taxon>
        <taxon>Teleostei</taxon>
        <taxon>Albuliformes</taxon>
        <taxon>Albulidae</taxon>
        <taxon>Albula</taxon>
    </lineage>
</organism>
<evidence type="ECO:0000313" key="3">
    <source>
        <dbReference type="Proteomes" id="UP000824540"/>
    </source>
</evidence>
<proteinExistence type="predicted"/>
<gene>
    <name evidence="2" type="ORF">JZ751_002490</name>
</gene>
<comment type="caution">
    <text evidence="2">The sequence shown here is derived from an EMBL/GenBank/DDBJ whole genome shotgun (WGS) entry which is preliminary data.</text>
</comment>
<dbReference type="AlphaFoldDB" id="A0A8T2N765"/>